<feature type="repeat" description="ANK" evidence="3">
    <location>
        <begin position="255"/>
        <end position="289"/>
    </location>
</feature>
<sequence length="419" mass="47264">MPEPRAGSEVEKDPSELLKEIEINDFELSGDEEEQNEAGKFSWDSIDWAERLERDEIFSKRYTPSRSEAKELEQIAADLSVSSRGSIIGMIQGMGGQMSQGLEFLLHGGHSIIVKRGNFLREDDDCDLVLFTDGFLLLYRNVSALNPLAKRYECRMWKGVRVCYLEGNSVIIDTQDGATVKLSPKPSSEDPVDWIRALERILIEYTIHNPSSEKLTDEVGWQYNLVRKPAFSAAVSGDVSIMGEAQDVNALDEYNSYAPLHYALQHETCNLEIIEKLLNAGADPNLEDNEGRTPMYFAEKNGLDDVKSLLESRGGKTSKLTNIEARGELFGRFEQSQINTARRRENERVAEERKASEAAAKAKSVQDQMSKNMSALVERGEKIEELDSKTKDLEAEAQNFGVMATQLKETMKKKKWYQL</sequence>
<dbReference type="Pfam" id="PF12796">
    <property type="entry name" value="Ank_2"/>
    <property type="match status" value="1"/>
</dbReference>
<protein>
    <recommendedName>
        <fullName evidence="6">V-SNARE coiled-coil homology domain-containing protein</fullName>
    </recommendedName>
</protein>
<keyword evidence="8" id="KW-1185">Reference proteome</keyword>
<dbReference type="Gene3D" id="1.20.5.110">
    <property type="match status" value="1"/>
</dbReference>
<evidence type="ECO:0000256" key="3">
    <source>
        <dbReference type="PROSITE-ProRule" id="PRU00023"/>
    </source>
</evidence>
<evidence type="ECO:0000313" key="8">
    <source>
        <dbReference type="Proteomes" id="UP001295423"/>
    </source>
</evidence>
<keyword evidence="4" id="KW-0175">Coiled coil</keyword>
<feature type="region of interest" description="Disordered" evidence="5">
    <location>
        <begin position="342"/>
        <end position="369"/>
    </location>
</feature>
<dbReference type="InterPro" id="IPR002110">
    <property type="entry name" value="Ankyrin_rpt"/>
</dbReference>
<dbReference type="InterPro" id="IPR042855">
    <property type="entry name" value="V_SNARE_CC"/>
</dbReference>
<dbReference type="Proteomes" id="UP001295423">
    <property type="component" value="Unassembled WGS sequence"/>
</dbReference>
<dbReference type="EMBL" id="CAKOGP040001710">
    <property type="protein sequence ID" value="CAJ1946515.1"/>
    <property type="molecule type" value="Genomic_DNA"/>
</dbReference>
<dbReference type="PROSITE" id="PS50088">
    <property type="entry name" value="ANK_REPEAT"/>
    <property type="match status" value="1"/>
</dbReference>
<dbReference type="PANTHER" id="PTHR24126">
    <property type="entry name" value="ANKYRIN REPEAT, PH AND SEC7 DOMAIN CONTAINING PROTEIN SECG-RELATED"/>
    <property type="match status" value="1"/>
</dbReference>
<dbReference type="Pfam" id="PF00957">
    <property type="entry name" value="Synaptobrevin"/>
    <property type="match status" value="1"/>
</dbReference>
<feature type="domain" description="V-SNARE coiled-coil homology" evidence="6">
    <location>
        <begin position="354"/>
        <end position="414"/>
    </location>
</feature>
<evidence type="ECO:0000259" key="6">
    <source>
        <dbReference type="PROSITE" id="PS50892"/>
    </source>
</evidence>
<dbReference type="SUPFAM" id="SSF58038">
    <property type="entry name" value="SNARE fusion complex"/>
    <property type="match status" value="1"/>
</dbReference>
<feature type="compositionally biased region" description="Basic and acidic residues" evidence="5">
    <location>
        <begin position="342"/>
        <end position="356"/>
    </location>
</feature>
<proteinExistence type="predicted"/>
<accession>A0AAD2CV44</accession>
<dbReference type="SUPFAM" id="SSF48403">
    <property type="entry name" value="Ankyrin repeat"/>
    <property type="match status" value="1"/>
</dbReference>
<dbReference type="CDD" id="cd15843">
    <property type="entry name" value="R-SNARE"/>
    <property type="match status" value="1"/>
</dbReference>
<dbReference type="SMART" id="SM00248">
    <property type="entry name" value="ANK"/>
    <property type="match status" value="2"/>
</dbReference>
<keyword evidence="1" id="KW-0677">Repeat</keyword>
<reference evidence="7" key="1">
    <citation type="submission" date="2023-08" db="EMBL/GenBank/DDBJ databases">
        <authorList>
            <person name="Audoor S."/>
            <person name="Bilcke G."/>
        </authorList>
    </citation>
    <scope>NUCLEOTIDE SEQUENCE</scope>
</reference>
<comment type="caution">
    <text evidence="7">The sequence shown here is derived from an EMBL/GenBank/DDBJ whole genome shotgun (WGS) entry which is preliminary data.</text>
</comment>
<dbReference type="AlphaFoldDB" id="A0AAD2CV44"/>
<organism evidence="7 8">
    <name type="scientific">Cylindrotheca closterium</name>
    <dbReference type="NCBI Taxonomy" id="2856"/>
    <lineage>
        <taxon>Eukaryota</taxon>
        <taxon>Sar</taxon>
        <taxon>Stramenopiles</taxon>
        <taxon>Ochrophyta</taxon>
        <taxon>Bacillariophyta</taxon>
        <taxon>Bacillariophyceae</taxon>
        <taxon>Bacillariophycidae</taxon>
        <taxon>Bacillariales</taxon>
        <taxon>Bacillariaceae</taxon>
        <taxon>Cylindrotheca</taxon>
    </lineage>
</organism>
<gene>
    <name evidence="7" type="ORF">CYCCA115_LOCUS10656</name>
</gene>
<dbReference type="PROSITE" id="PS50297">
    <property type="entry name" value="ANK_REP_REGION"/>
    <property type="match status" value="1"/>
</dbReference>
<dbReference type="Gene3D" id="1.25.40.20">
    <property type="entry name" value="Ankyrin repeat-containing domain"/>
    <property type="match status" value="1"/>
</dbReference>
<evidence type="ECO:0000313" key="7">
    <source>
        <dbReference type="EMBL" id="CAJ1946515.1"/>
    </source>
</evidence>
<dbReference type="PROSITE" id="PS50892">
    <property type="entry name" value="V_SNARE"/>
    <property type="match status" value="1"/>
</dbReference>
<evidence type="ECO:0000256" key="1">
    <source>
        <dbReference type="ARBA" id="ARBA00022737"/>
    </source>
</evidence>
<keyword evidence="2 3" id="KW-0040">ANK repeat</keyword>
<dbReference type="InterPro" id="IPR036770">
    <property type="entry name" value="Ankyrin_rpt-contain_sf"/>
</dbReference>
<evidence type="ECO:0000256" key="5">
    <source>
        <dbReference type="SAM" id="MobiDB-lite"/>
    </source>
</evidence>
<name>A0AAD2CV44_9STRA</name>
<evidence type="ECO:0000256" key="4">
    <source>
        <dbReference type="PROSITE-ProRule" id="PRU00290"/>
    </source>
</evidence>
<evidence type="ECO:0000256" key="2">
    <source>
        <dbReference type="ARBA" id="ARBA00023043"/>
    </source>
</evidence>
<dbReference type="PANTHER" id="PTHR24126:SF14">
    <property type="entry name" value="ANK_REP_REGION DOMAIN-CONTAINING PROTEIN"/>
    <property type="match status" value="1"/>
</dbReference>